<reference evidence="14" key="1">
    <citation type="submission" date="2014-08" db="EMBL/GenBank/DDBJ databases">
        <title>Draft genome sequences of Sphingobium herbicidovorans.</title>
        <authorList>
            <person name="Gan H.M."/>
            <person name="Gan H.Y."/>
            <person name="Savka M.A."/>
        </authorList>
    </citation>
    <scope>NUCLEOTIDE SEQUENCE [LARGE SCALE GENOMIC DNA]</scope>
    <source>
        <strain evidence="14">NBRC 16415</strain>
    </source>
</reference>
<dbReference type="AlphaFoldDB" id="A0A086PCR3"/>
<evidence type="ECO:0000313" key="14">
    <source>
        <dbReference type="EMBL" id="KFG91181.1"/>
    </source>
</evidence>
<evidence type="ECO:0000313" key="15">
    <source>
        <dbReference type="Proteomes" id="UP000024284"/>
    </source>
</evidence>
<dbReference type="SUPFAM" id="SSF55083">
    <property type="entry name" value="6-hydroxymethyl-7,8-dihydropterin pyrophosphokinase, HPPK"/>
    <property type="match status" value="1"/>
</dbReference>
<name>A0A086PCR3_SPHHM</name>
<dbReference type="eggNOG" id="COG0801">
    <property type="taxonomic scope" value="Bacteria"/>
</dbReference>
<dbReference type="InterPro" id="IPR000550">
    <property type="entry name" value="Hppk"/>
</dbReference>
<feature type="domain" description="7,8-dihydro-6-hydroxymethylpterin-pyrophosphokinase" evidence="13">
    <location>
        <begin position="96"/>
        <end position="107"/>
    </location>
</feature>
<keyword evidence="15" id="KW-1185">Reference proteome</keyword>
<keyword evidence="8" id="KW-0067">ATP-binding</keyword>
<evidence type="ECO:0000259" key="13">
    <source>
        <dbReference type="PROSITE" id="PS00794"/>
    </source>
</evidence>
<dbReference type="EMBL" id="JFZA02000005">
    <property type="protein sequence ID" value="KFG91181.1"/>
    <property type="molecule type" value="Genomic_DNA"/>
</dbReference>
<comment type="similarity">
    <text evidence="2">Belongs to the HPPK family.</text>
</comment>
<evidence type="ECO:0000256" key="4">
    <source>
        <dbReference type="ARBA" id="ARBA00016218"/>
    </source>
</evidence>
<evidence type="ECO:0000256" key="5">
    <source>
        <dbReference type="ARBA" id="ARBA00022679"/>
    </source>
</evidence>
<comment type="caution">
    <text evidence="14">The sequence shown here is derived from an EMBL/GenBank/DDBJ whole genome shotgun (WGS) entry which is preliminary data.</text>
</comment>
<dbReference type="STRING" id="76947.GCA_002080435_00442"/>
<evidence type="ECO:0000256" key="10">
    <source>
        <dbReference type="ARBA" id="ARBA00029409"/>
    </source>
</evidence>
<dbReference type="Gene3D" id="3.30.70.560">
    <property type="entry name" value="7,8-Dihydro-6-hydroxymethylpterin-pyrophosphokinase HPPK"/>
    <property type="match status" value="1"/>
</dbReference>
<keyword evidence="6" id="KW-0547">Nucleotide-binding</keyword>
<keyword evidence="5" id="KW-0808">Transferase</keyword>
<dbReference type="NCBIfam" id="TIGR01498">
    <property type="entry name" value="folK"/>
    <property type="match status" value="1"/>
</dbReference>
<dbReference type="GO" id="GO:0016301">
    <property type="term" value="F:kinase activity"/>
    <property type="evidence" value="ECO:0007669"/>
    <property type="project" value="UniProtKB-KW"/>
</dbReference>
<dbReference type="GO" id="GO:0003848">
    <property type="term" value="F:2-amino-4-hydroxy-6-hydroxymethyldihydropteridine diphosphokinase activity"/>
    <property type="evidence" value="ECO:0007669"/>
    <property type="project" value="UniProtKB-EC"/>
</dbReference>
<dbReference type="GO" id="GO:0046656">
    <property type="term" value="P:folic acid biosynthetic process"/>
    <property type="evidence" value="ECO:0007669"/>
    <property type="project" value="UniProtKB-KW"/>
</dbReference>
<dbReference type="GO" id="GO:0046654">
    <property type="term" value="P:tetrahydrofolate biosynthetic process"/>
    <property type="evidence" value="ECO:0007669"/>
    <property type="project" value="UniProtKB-UniPathway"/>
</dbReference>
<evidence type="ECO:0000256" key="8">
    <source>
        <dbReference type="ARBA" id="ARBA00022840"/>
    </source>
</evidence>
<dbReference type="PATRIC" id="fig|1219045.3.peg.959"/>
<evidence type="ECO:0000256" key="12">
    <source>
        <dbReference type="ARBA" id="ARBA00033413"/>
    </source>
</evidence>
<dbReference type="EC" id="2.7.6.3" evidence="3"/>
<evidence type="ECO:0000256" key="1">
    <source>
        <dbReference type="ARBA" id="ARBA00005051"/>
    </source>
</evidence>
<comment type="pathway">
    <text evidence="1">Cofactor biosynthesis; tetrahydrofolate biosynthesis; 2-amino-4-hydroxy-6-hydroxymethyl-7,8-dihydropteridine diphosphate from 7,8-dihydroneopterin triphosphate: step 4/4.</text>
</comment>
<dbReference type="OrthoDB" id="9808041at2"/>
<dbReference type="PANTHER" id="PTHR43071">
    <property type="entry name" value="2-AMINO-4-HYDROXY-6-HYDROXYMETHYLDIHYDROPTERIDINE PYROPHOSPHOKINASE"/>
    <property type="match status" value="1"/>
</dbReference>
<dbReference type="RefSeq" id="WP_037463039.1">
    <property type="nucleotide sequence ID" value="NZ_BCZD01000017.1"/>
</dbReference>
<accession>A0A086PCR3</accession>
<dbReference type="InterPro" id="IPR035907">
    <property type="entry name" value="Hppk_sf"/>
</dbReference>
<organism evidence="14 15">
    <name type="scientific">Sphingobium herbicidovorans (strain ATCC 700291 / DSM 11019 / CCUG 56400 / KCTC 2939 / LMG 18315 / NBRC 16415 / MH)</name>
    <name type="common">Sphingomonas herbicidovorans</name>
    <dbReference type="NCBI Taxonomy" id="1219045"/>
    <lineage>
        <taxon>Bacteria</taxon>
        <taxon>Pseudomonadati</taxon>
        <taxon>Pseudomonadota</taxon>
        <taxon>Alphaproteobacteria</taxon>
        <taxon>Sphingomonadales</taxon>
        <taxon>Sphingomonadaceae</taxon>
        <taxon>Sphingobium</taxon>
    </lineage>
</organism>
<dbReference type="PROSITE" id="PS00794">
    <property type="entry name" value="HPPK"/>
    <property type="match status" value="1"/>
</dbReference>
<dbReference type="Pfam" id="PF01288">
    <property type="entry name" value="HPPK"/>
    <property type="match status" value="1"/>
</dbReference>
<comment type="function">
    <text evidence="10">Catalyzes the transfer of pyrophosphate from adenosine triphosphate (ATP) to 6-hydroxymethyl-7,8-dihydropterin, an enzymatic step in folate biosynthesis pathway.</text>
</comment>
<evidence type="ECO:0000256" key="2">
    <source>
        <dbReference type="ARBA" id="ARBA00005810"/>
    </source>
</evidence>
<gene>
    <name evidence="14" type="ORF">BV98_000939</name>
</gene>
<dbReference type="GO" id="GO:0005524">
    <property type="term" value="F:ATP binding"/>
    <property type="evidence" value="ECO:0007669"/>
    <property type="project" value="UniProtKB-KW"/>
</dbReference>
<evidence type="ECO:0000256" key="11">
    <source>
        <dbReference type="ARBA" id="ARBA00029766"/>
    </source>
</evidence>
<protein>
    <recommendedName>
        <fullName evidence="4">2-amino-4-hydroxy-6-hydroxymethyldihydropteridine pyrophosphokinase</fullName>
        <ecNumber evidence="3">2.7.6.3</ecNumber>
    </recommendedName>
    <alternativeName>
        <fullName evidence="11">6-hydroxymethyl-7,8-dihydropterin pyrophosphokinase</fullName>
    </alternativeName>
    <alternativeName>
        <fullName evidence="12">7,8-dihydro-6-hydroxymethylpterin-pyrophosphokinase</fullName>
    </alternativeName>
</protein>
<dbReference type="PANTHER" id="PTHR43071:SF1">
    <property type="entry name" value="2-AMINO-4-HYDROXY-6-HYDROXYMETHYLDIHYDROPTERIDINE PYROPHOSPHOKINASE"/>
    <property type="match status" value="1"/>
</dbReference>
<sequence length="170" mass="18882">MRKTSILHLYALALGSNRPLSAERAPARLLQDAIGELKKLGRIAAIAPVMVTPPIGPSLRLFANSALLIESPLHPKAMLAALQQIEGRLGRRRHRRWGARSIDIDIILWSGGRFDSRTLHIPHPAFRSRDFVLSPLNAIAPRWRDPVSGLSVRHLHARLQKAAPLPRPRG</sequence>
<evidence type="ECO:0000256" key="7">
    <source>
        <dbReference type="ARBA" id="ARBA00022777"/>
    </source>
</evidence>
<evidence type="ECO:0000256" key="6">
    <source>
        <dbReference type="ARBA" id="ARBA00022741"/>
    </source>
</evidence>
<keyword evidence="7" id="KW-0418">Kinase</keyword>
<keyword evidence="9" id="KW-0289">Folate biosynthesis</keyword>
<evidence type="ECO:0000256" key="3">
    <source>
        <dbReference type="ARBA" id="ARBA00013253"/>
    </source>
</evidence>
<proteinExistence type="inferred from homology"/>
<evidence type="ECO:0000256" key="9">
    <source>
        <dbReference type="ARBA" id="ARBA00022909"/>
    </source>
</evidence>
<dbReference type="UniPathway" id="UPA00077">
    <property type="reaction ID" value="UER00155"/>
</dbReference>
<dbReference type="Proteomes" id="UP000024284">
    <property type="component" value="Unassembled WGS sequence"/>
</dbReference>